<evidence type="ECO:0000256" key="4">
    <source>
        <dbReference type="ARBA" id="ARBA00022989"/>
    </source>
</evidence>
<comment type="subcellular location">
    <subcellularLocation>
        <location evidence="1">Membrane</location>
        <topology evidence="1">Multi-pass membrane protein</topology>
    </subcellularLocation>
</comment>
<evidence type="ECO:0000256" key="3">
    <source>
        <dbReference type="ARBA" id="ARBA00022692"/>
    </source>
</evidence>
<dbReference type="EMBL" id="HBIN01015444">
    <property type="protein sequence ID" value="CAE0441585.1"/>
    <property type="molecule type" value="Transcribed_RNA"/>
</dbReference>
<protein>
    <submittedName>
        <fullName evidence="6">Uncharacterized protein</fullName>
    </submittedName>
</protein>
<dbReference type="GO" id="GO:0016020">
    <property type="term" value="C:membrane"/>
    <property type="evidence" value="ECO:0007669"/>
    <property type="project" value="UniProtKB-SubCell"/>
</dbReference>
<evidence type="ECO:0000256" key="5">
    <source>
        <dbReference type="ARBA" id="ARBA00023136"/>
    </source>
</evidence>
<keyword evidence="4" id="KW-1133">Transmembrane helix</keyword>
<proteinExistence type="inferred from homology"/>
<evidence type="ECO:0000313" key="6">
    <source>
        <dbReference type="EMBL" id="CAE0441585.1"/>
    </source>
</evidence>
<dbReference type="InterPro" id="IPR005344">
    <property type="entry name" value="TMEM33/Pom33"/>
</dbReference>
<organism evidence="6">
    <name type="scientific">Aplanochytrium stocchinoi</name>
    <dbReference type="NCBI Taxonomy" id="215587"/>
    <lineage>
        <taxon>Eukaryota</taxon>
        <taxon>Sar</taxon>
        <taxon>Stramenopiles</taxon>
        <taxon>Bigyra</taxon>
        <taxon>Labyrinthulomycetes</taxon>
        <taxon>Thraustochytrida</taxon>
        <taxon>Thraustochytriidae</taxon>
        <taxon>Aplanochytrium</taxon>
    </lineage>
</organism>
<evidence type="ECO:0000256" key="1">
    <source>
        <dbReference type="ARBA" id="ARBA00004141"/>
    </source>
</evidence>
<dbReference type="AlphaFoldDB" id="A0A7S3UZC3"/>
<dbReference type="GO" id="GO:0005783">
    <property type="term" value="C:endoplasmic reticulum"/>
    <property type="evidence" value="ECO:0007669"/>
    <property type="project" value="TreeGrafter"/>
</dbReference>
<dbReference type="Pfam" id="PF03661">
    <property type="entry name" value="TMEM33_Pom33"/>
    <property type="match status" value="1"/>
</dbReference>
<dbReference type="InterPro" id="IPR051645">
    <property type="entry name" value="PER33/POM33_regulator"/>
</dbReference>
<dbReference type="PANTHER" id="PTHR12703">
    <property type="entry name" value="TRANSMEMBRANE PROTEIN 33"/>
    <property type="match status" value="1"/>
</dbReference>
<dbReference type="GO" id="GO:0071786">
    <property type="term" value="P:endoplasmic reticulum tubular network organization"/>
    <property type="evidence" value="ECO:0007669"/>
    <property type="project" value="TreeGrafter"/>
</dbReference>
<evidence type="ECO:0000256" key="2">
    <source>
        <dbReference type="ARBA" id="ARBA00007322"/>
    </source>
</evidence>
<sequence>MVLSFIVYVVPSPENLNPLGYRICLVSAFVLNLSELCLQYGRPSLTAEYWRHLILNYRTHYMISALIFLLHDPFFFGLVPLVLNEIGFIAHYTDLSLRETHPDRLERYDYVVDNYIGPLLTSYNGYTWMAMDRTAKWTAYNQRVLDACASFEVATVFVLIINLFTRHRNIIVTVFYCQFMRIRYIQSPYVKMVFNRIHTRVKGTLGPIPVVGQGYEWFANKLYNWAKVH</sequence>
<dbReference type="GO" id="GO:0061024">
    <property type="term" value="P:membrane organization"/>
    <property type="evidence" value="ECO:0007669"/>
    <property type="project" value="TreeGrafter"/>
</dbReference>
<accession>A0A7S3UZC3</accession>
<keyword evidence="3" id="KW-0812">Transmembrane</keyword>
<reference evidence="6" key="1">
    <citation type="submission" date="2021-01" db="EMBL/GenBank/DDBJ databases">
        <authorList>
            <person name="Corre E."/>
            <person name="Pelletier E."/>
            <person name="Niang G."/>
            <person name="Scheremetjew M."/>
            <person name="Finn R."/>
            <person name="Kale V."/>
            <person name="Holt S."/>
            <person name="Cochrane G."/>
            <person name="Meng A."/>
            <person name="Brown T."/>
            <person name="Cohen L."/>
        </authorList>
    </citation>
    <scope>NUCLEOTIDE SEQUENCE</scope>
    <source>
        <strain evidence="6">GSBS06</strain>
    </source>
</reference>
<dbReference type="PANTHER" id="PTHR12703:SF4">
    <property type="entry name" value="TRANSMEMBRANE PROTEIN 33"/>
    <property type="match status" value="1"/>
</dbReference>
<comment type="similarity">
    <text evidence="2">Belongs to the PER33/POM33 family.</text>
</comment>
<keyword evidence="5" id="KW-0472">Membrane</keyword>
<gene>
    <name evidence="6" type="ORF">ASTO00021_LOCUS11716</name>
</gene>
<name>A0A7S3UZC3_9STRA</name>